<sequence length="89" mass="9892">MITKSAFRSGCSRSTYSSSLAIHSSHCGRAASPSRSRPRRSRSWRGVSIQMENARYGRKASLEEETPSRRRCSVGCISCHSARRSVLQS</sequence>
<accession>A0A4P6JIL4</accession>
<evidence type="ECO:0000313" key="2">
    <source>
        <dbReference type="EMBL" id="QBD74908.1"/>
    </source>
</evidence>
<organism evidence="2 3">
    <name type="scientific">Ktedonosporobacter rubrisoli</name>
    <dbReference type="NCBI Taxonomy" id="2509675"/>
    <lineage>
        <taxon>Bacteria</taxon>
        <taxon>Bacillati</taxon>
        <taxon>Chloroflexota</taxon>
        <taxon>Ktedonobacteria</taxon>
        <taxon>Ktedonobacterales</taxon>
        <taxon>Ktedonosporobacteraceae</taxon>
        <taxon>Ktedonosporobacter</taxon>
    </lineage>
</organism>
<dbReference type="Proteomes" id="UP000290365">
    <property type="component" value="Chromosome"/>
</dbReference>
<name>A0A4P6JIL4_KTERU</name>
<gene>
    <name evidence="2" type="ORF">EPA93_02430</name>
</gene>
<feature type="region of interest" description="Disordered" evidence="1">
    <location>
        <begin position="19"/>
        <end position="48"/>
    </location>
</feature>
<dbReference type="AlphaFoldDB" id="A0A4P6JIL4"/>
<reference evidence="2 3" key="1">
    <citation type="submission" date="2019-01" db="EMBL/GenBank/DDBJ databases">
        <title>Ktedonosporobacter rubrisoli SCAWS-G2.</title>
        <authorList>
            <person name="Huang Y."/>
            <person name="Yan B."/>
        </authorList>
    </citation>
    <scope>NUCLEOTIDE SEQUENCE [LARGE SCALE GENOMIC DNA]</scope>
    <source>
        <strain evidence="2 3">SCAWS-G2</strain>
    </source>
</reference>
<dbReference type="KEGG" id="kbs:EPA93_02430"/>
<proteinExistence type="predicted"/>
<dbReference type="EMBL" id="CP035758">
    <property type="protein sequence ID" value="QBD74908.1"/>
    <property type="molecule type" value="Genomic_DNA"/>
</dbReference>
<keyword evidence="3" id="KW-1185">Reference proteome</keyword>
<evidence type="ECO:0000256" key="1">
    <source>
        <dbReference type="SAM" id="MobiDB-lite"/>
    </source>
</evidence>
<protein>
    <submittedName>
        <fullName evidence="2">Uncharacterized protein</fullName>
    </submittedName>
</protein>
<evidence type="ECO:0000313" key="3">
    <source>
        <dbReference type="Proteomes" id="UP000290365"/>
    </source>
</evidence>